<dbReference type="CDD" id="cd03801">
    <property type="entry name" value="GT4_PimA-like"/>
    <property type="match status" value="1"/>
</dbReference>
<protein>
    <submittedName>
        <fullName evidence="4">Glycosyl transferase</fullName>
    </submittedName>
</protein>
<reference evidence="4 5" key="1">
    <citation type="submission" date="2019-06" db="EMBL/GenBank/DDBJ databases">
        <title>Whole genome shotgun sequence of Paenarthrobacter aurescens NBRC 12136.</title>
        <authorList>
            <person name="Hosoyama A."/>
            <person name="Uohara A."/>
            <person name="Ohji S."/>
            <person name="Ichikawa N."/>
        </authorList>
    </citation>
    <scope>NUCLEOTIDE SEQUENCE [LARGE SCALE GENOMIC DNA]</scope>
    <source>
        <strain evidence="4 5">NBRC 12136</strain>
    </source>
</reference>
<sequence length="348" mass="36266">MRIRFLVPGNVRHGSGGNKYNAKLAEHLTALGVTVETVTVDGDWPVGSRADRIRFGEALDGGTTVIADGLVASGAPEEVAGAAGKGTQVWILSHMALADHPGLEAKALAGATGIICPSAHAAAGLEARYGSLNAVIAIPGADSADIAAGSEPPHIVAVAALLPNKSQLELVETFAGMQDLEWSAALIGSENADTSYAAEVRAAVERYGLENRISVTGELTGKPLEDQWHKADLSVLLSRSESFGMVVTESLAHGVPAIVRQGTGAVEALGTKEAGAALDLATGEEPAKTLRRWLTDQGLQQSWRNNALQARQDLQGWDTTAATVLKALQSPPNQGSRTSPAGEWRRNP</sequence>
<keyword evidence="1 4" id="KW-0808">Transferase</keyword>
<evidence type="ECO:0000313" key="4">
    <source>
        <dbReference type="EMBL" id="GEB20582.1"/>
    </source>
</evidence>
<dbReference type="OrthoDB" id="9765330at2"/>
<dbReference type="PANTHER" id="PTHR46401:SF2">
    <property type="entry name" value="GLYCOSYLTRANSFERASE WBBK-RELATED"/>
    <property type="match status" value="1"/>
</dbReference>
<organism evidence="4 5">
    <name type="scientific">Paenarthrobacter aurescens</name>
    <name type="common">Arthrobacter aurescens</name>
    <dbReference type="NCBI Taxonomy" id="43663"/>
    <lineage>
        <taxon>Bacteria</taxon>
        <taxon>Bacillati</taxon>
        <taxon>Actinomycetota</taxon>
        <taxon>Actinomycetes</taxon>
        <taxon>Micrococcales</taxon>
        <taxon>Micrococcaceae</taxon>
        <taxon>Paenarthrobacter</taxon>
    </lineage>
</organism>
<dbReference type="GO" id="GO:0016757">
    <property type="term" value="F:glycosyltransferase activity"/>
    <property type="evidence" value="ECO:0007669"/>
    <property type="project" value="InterPro"/>
</dbReference>
<dbReference type="AlphaFoldDB" id="A0A4Y3NFV5"/>
<dbReference type="SUPFAM" id="SSF53756">
    <property type="entry name" value="UDP-Glycosyltransferase/glycogen phosphorylase"/>
    <property type="match status" value="1"/>
</dbReference>
<proteinExistence type="predicted"/>
<dbReference type="Proteomes" id="UP000317715">
    <property type="component" value="Unassembled WGS sequence"/>
</dbReference>
<keyword evidence="5" id="KW-1185">Reference proteome</keyword>
<dbReference type="Pfam" id="PF00534">
    <property type="entry name" value="Glycos_transf_1"/>
    <property type="match status" value="1"/>
</dbReference>
<dbReference type="RefSeq" id="WP_141285479.1">
    <property type="nucleotide sequence ID" value="NZ_BAAAWK010000001.1"/>
</dbReference>
<dbReference type="GO" id="GO:0009103">
    <property type="term" value="P:lipopolysaccharide biosynthetic process"/>
    <property type="evidence" value="ECO:0007669"/>
    <property type="project" value="TreeGrafter"/>
</dbReference>
<feature type="compositionally biased region" description="Polar residues" evidence="2">
    <location>
        <begin position="330"/>
        <end position="339"/>
    </location>
</feature>
<dbReference type="GeneID" id="97299776"/>
<feature type="domain" description="Glycosyl transferase family 1" evidence="3">
    <location>
        <begin position="147"/>
        <end position="307"/>
    </location>
</feature>
<accession>A0A4Y3NFV5</accession>
<dbReference type="Gene3D" id="3.40.50.2000">
    <property type="entry name" value="Glycogen Phosphorylase B"/>
    <property type="match status" value="1"/>
</dbReference>
<dbReference type="EMBL" id="BJMD01000023">
    <property type="protein sequence ID" value="GEB20582.1"/>
    <property type="molecule type" value="Genomic_DNA"/>
</dbReference>
<dbReference type="InterPro" id="IPR001296">
    <property type="entry name" value="Glyco_trans_1"/>
</dbReference>
<comment type="caution">
    <text evidence="4">The sequence shown here is derived from an EMBL/GenBank/DDBJ whole genome shotgun (WGS) entry which is preliminary data.</text>
</comment>
<name>A0A4Y3NFV5_PAEAU</name>
<evidence type="ECO:0000256" key="1">
    <source>
        <dbReference type="ARBA" id="ARBA00022679"/>
    </source>
</evidence>
<evidence type="ECO:0000256" key="2">
    <source>
        <dbReference type="SAM" id="MobiDB-lite"/>
    </source>
</evidence>
<gene>
    <name evidence="4" type="ORF">AAU01_33370</name>
</gene>
<feature type="region of interest" description="Disordered" evidence="2">
    <location>
        <begin position="325"/>
        <end position="348"/>
    </location>
</feature>
<dbReference type="PANTHER" id="PTHR46401">
    <property type="entry name" value="GLYCOSYLTRANSFERASE WBBK-RELATED"/>
    <property type="match status" value="1"/>
</dbReference>
<evidence type="ECO:0000313" key="5">
    <source>
        <dbReference type="Proteomes" id="UP000317715"/>
    </source>
</evidence>
<evidence type="ECO:0000259" key="3">
    <source>
        <dbReference type="Pfam" id="PF00534"/>
    </source>
</evidence>